<keyword evidence="3" id="KW-1185">Reference proteome</keyword>
<evidence type="ECO:0000313" key="2">
    <source>
        <dbReference type="EnsemblPlants" id="Solyc04g050680.2.1"/>
    </source>
</evidence>
<name>A0A3Q7G3Q6_SOLLC</name>
<dbReference type="Gramene" id="Solyc04g050680.2.1">
    <property type="protein sequence ID" value="Solyc04g050680.2.1"/>
    <property type="gene ID" value="Solyc04g050680.2"/>
</dbReference>
<dbReference type="EnsemblPlants" id="Solyc04g050680.2.1">
    <property type="protein sequence ID" value="Solyc04g050680.2.1"/>
    <property type="gene ID" value="Solyc04g050680.2"/>
</dbReference>
<dbReference type="InParanoid" id="A0A3Q7G3Q6"/>
<dbReference type="Proteomes" id="UP000004994">
    <property type="component" value="Chromosome 4"/>
</dbReference>
<proteinExistence type="predicted"/>
<reference evidence="2" key="2">
    <citation type="submission" date="2019-01" db="UniProtKB">
        <authorList>
            <consortium name="EnsemblPlants"/>
        </authorList>
    </citation>
    <scope>IDENTIFICATION</scope>
    <source>
        <strain evidence="2">cv. Heinz 1706</strain>
    </source>
</reference>
<sequence>MFRSSTTKYETERSRTRRRNEIVLGKFTTNPTKWSYIINNTTFFGFCANLVMFGAFWSLFLELFLCSFGVYFWSFSRAALESIFGAFLVQFWSLFSELILCLLEMFSCCYGDFSLLFLVQFWCSFSAFWWWC</sequence>
<dbReference type="PaxDb" id="4081-Solyc04g050680.1.1"/>
<dbReference type="AlphaFoldDB" id="A0A3Q7G3Q6"/>
<reference evidence="2" key="1">
    <citation type="journal article" date="2012" name="Nature">
        <title>The tomato genome sequence provides insights into fleshy fruit evolution.</title>
        <authorList>
            <consortium name="Tomato Genome Consortium"/>
        </authorList>
    </citation>
    <scope>NUCLEOTIDE SEQUENCE [LARGE SCALE GENOMIC DNA]</scope>
    <source>
        <strain evidence="2">cv. Heinz 1706</strain>
    </source>
</reference>
<protein>
    <submittedName>
        <fullName evidence="2">Uncharacterized protein</fullName>
    </submittedName>
</protein>
<organism evidence="2">
    <name type="scientific">Solanum lycopersicum</name>
    <name type="common">Tomato</name>
    <name type="synonym">Lycopersicon esculentum</name>
    <dbReference type="NCBI Taxonomy" id="4081"/>
    <lineage>
        <taxon>Eukaryota</taxon>
        <taxon>Viridiplantae</taxon>
        <taxon>Streptophyta</taxon>
        <taxon>Embryophyta</taxon>
        <taxon>Tracheophyta</taxon>
        <taxon>Spermatophyta</taxon>
        <taxon>Magnoliopsida</taxon>
        <taxon>eudicotyledons</taxon>
        <taxon>Gunneridae</taxon>
        <taxon>Pentapetalae</taxon>
        <taxon>asterids</taxon>
        <taxon>lamiids</taxon>
        <taxon>Solanales</taxon>
        <taxon>Solanaceae</taxon>
        <taxon>Solanoideae</taxon>
        <taxon>Solaneae</taxon>
        <taxon>Solanum</taxon>
        <taxon>Solanum subgen. Lycopersicon</taxon>
    </lineage>
</organism>
<evidence type="ECO:0000313" key="3">
    <source>
        <dbReference type="Proteomes" id="UP000004994"/>
    </source>
</evidence>
<keyword evidence="1" id="KW-0812">Transmembrane</keyword>
<feature type="transmembrane region" description="Helical" evidence="1">
    <location>
        <begin position="113"/>
        <end position="131"/>
    </location>
</feature>
<keyword evidence="1" id="KW-1133">Transmembrane helix</keyword>
<evidence type="ECO:0000256" key="1">
    <source>
        <dbReference type="SAM" id="Phobius"/>
    </source>
</evidence>
<accession>A0A3Q7G3Q6</accession>
<keyword evidence="1" id="KW-0472">Membrane</keyword>
<feature type="transmembrane region" description="Helical" evidence="1">
    <location>
        <begin position="43"/>
        <end position="71"/>
    </location>
</feature>
<feature type="transmembrane region" description="Helical" evidence="1">
    <location>
        <begin position="83"/>
        <end position="106"/>
    </location>
</feature>